<organism evidence="7 8">
    <name type="scientific">Kineothrix alysoides</name>
    <dbReference type="NCBI Taxonomy" id="1469948"/>
    <lineage>
        <taxon>Bacteria</taxon>
        <taxon>Bacillati</taxon>
        <taxon>Bacillota</taxon>
        <taxon>Clostridia</taxon>
        <taxon>Lachnospirales</taxon>
        <taxon>Lachnospiraceae</taxon>
        <taxon>Kineothrix</taxon>
    </lineage>
</organism>
<comment type="caution">
    <text evidence="7">The sequence shown here is derived from an EMBL/GenBank/DDBJ whole genome shotgun (WGS) entry which is preliminary data.</text>
</comment>
<dbReference type="PANTHER" id="PTHR22939:SF129">
    <property type="entry name" value="SERINE PROTEASE HTRA2, MITOCHONDRIAL"/>
    <property type="match status" value="1"/>
</dbReference>
<dbReference type="SUPFAM" id="SSF50494">
    <property type="entry name" value="Trypsin-like serine proteases"/>
    <property type="match status" value="1"/>
</dbReference>
<evidence type="ECO:0000313" key="7">
    <source>
        <dbReference type="EMBL" id="TCL59286.1"/>
    </source>
</evidence>
<accession>A0A4R1R1R6</accession>
<keyword evidence="2 7" id="KW-0645">Protease</keyword>
<dbReference type="InterPro" id="IPR001478">
    <property type="entry name" value="PDZ"/>
</dbReference>
<evidence type="ECO:0000256" key="3">
    <source>
        <dbReference type="ARBA" id="ARBA00022801"/>
    </source>
</evidence>
<sequence>MYENNYPNDYENKNVVDGTAKDFSSGNGNFSGQGTGNYSAGYNNTNTSGYGNGSYRYGNNYNYMENAYRQGNGAGDGGNHQPGNVKKEKKGGGYLKKTAAAIGLGLFFGVCAGLGFFAVESTTGALTKSTVTAASEAIESAKDTANTIAETAKSIDTTQPATAIVTDVSDVAKNVMPAIVSINNTYTQTMTTFFGQSMQSEATAAGSGIIVGESDTELLIVSNYHVVEGADTLKVQFADESEAEAQIKGTDADMDLAVIAVPLEGLGATTKDAIAVAALGDSDSLIVGEPAIAIGNALGYGQSVTLGVISAVNRVIDLSSASGGSSSESDATFIQTDAAINPGNSGGALLNLKGEVIGINSNKIGGDAIEGMGYAIPISAAKPIIEDLMLRETRTKVAQENKGYLGLSPLTVVDEMSETYGMPKGVYVSQVYEGTAAEAAGIKKGNIITEFDGSKVTTAEDLLGVMEYYSAGDTVDVTIMQGSPTGWESKTVSVTLGEKYAGYDTNSNNTNSNDTNGNDTNGNE</sequence>
<keyword evidence="5" id="KW-0812">Transmembrane</keyword>
<dbReference type="InterPro" id="IPR001940">
    <property type="entry name" value="Peptidase_S1C"/>
</dbReference>
<reference evidence="7 8" key="1">
    <citation type="submission" date="2019-03" db="EMBL/GenBank/DDBJ databases">
        <title>Genomic Encyclopedia of Type Strains, Phase IV (KMG-IV): sequencing the most valuable type-strain genomes for metagenomic binning, comparative biology and taxonomic classification.</title>
        <authorList>
            <person name="Goeker M."/>
        </authorList>
    </citation>
    <scope>NUCLEOTIDE SEQUENCE [LARGE SCALE GENOMIC DNA]</scope>
    <source>
        <strain evidence="7 8">DSM 100556</strain>
    </source>
</reference>
<dbReference type="GO" id="GO:0006508">
    <property type="term" value="P:proteolysis"/>
    <property type="evidence" value="ECO:0007669"/>
    <property type="project" value="UniProtKB-KW"/>
</dbReference>
<keyword evidence="3" id="KW-0378">Hydrolase</keyword>
<evidence type="ECO:0000256" key="2">
    <source>
        <dbReference type="ARBA" id="ARBA00022670"/>
    </source>
</evidence>
<dbReference type="PANTHER" id="PTHR22939">
    <property type="entry name" value="SERINE PROTEASE FAMILY S1C HTRA-RELATED"/>
    <property type="match status" value="1"/>
</dbReference>
<feature type="compositionally biased region" description="Low complexity" evidence="4">
    <location>
        <begin position="504"/>
        <end position="524"/>
    </location>
</feature>
<evidence type="ECO:0000256" key="4">
    <source>
        <dbReference type="SAM" id="MobiDB-lite"/>
    </source>
</evidence>
<dbReference type="Gene3D" id="2.30.42.10">
    <property type="match status" value="1"/>
</dbReference>
<dbReference type="AlphaFoldDB" id="A0A4R1R1R6"/>
<evidence type="ECO:0000313" key="8">
    <source>
        <dbReference type="Proteomes" id="UP000295718"/>
    </source>
</evidence>
<evidence type="ECO:0000256" key="5">
    <source>
        <dbReference type="SAM" id="Phobius"/>
    </source>
</evidence>
<dbReference type="SUPFAM" id="SSF50156">
    <property type="entry name" value="PDZ domain-like"/>
    <property type="match status" value="1"/>
</dbReference>
<dbReference type="OrthoDB" id="9758917at2"/>
<dbReference type="InterPro" id="IPR009003">
    <property type="entry name" value="Peptidase_S1_PA"/>
</dbReference>
<name>A0A4R1R1R6_9FIRM</name>
<protein>
    <submittedName>
        <fullName evidence="7">Serine protease Do</fullName>
    </submittedName>
</protein>
<dbReference type="Pfam" id="PF13180">
    <property type="entry name" value="PDZ_2"/>
    <property type="match status" value="1"/>
</dbReference>
<dbReference type="InterPro" id="IPR036034">
    <property type="entry name" value="PDZ_sf"/>
</dbReference>
<keyword evidence="8" id="KW-1185">Reference proteome</keyword>
<dbReference type="Pfam" id="PF13365">
    <property type="entry name" value="Trypsin_2"/>
    <property type="match status" value="1"/>
</dbReference>
<feature type="domain" description="PDZ" evidence="6">
    <location>
        <begin position="394"/>
        <end position="483"/>
    </location>
</feature>
<feature type="region of interest" description="Disordered" evidence="4">
    <location>
        <begin position="501"/>
        <end position="524"/>
    </location>
</feature>
<feature type="transmembrane region" description="Helical" evidence="5">
    <location>
        <begin position="99"/>
        <end position="119"/>
    </location>
</feature>
<dbReference type="STRING" id="1469948.GCA_000732725_00017"/>
<proteinExistence type="inferred from homology"/>
<dbReference type="EMBL" id="SLUO01000004">
    <property type="protein sequence ID" value="TCL59286.1"/>
    <property type="molecule type" value="Genomic_DNA"/>
</dbReference>
<dbReference type="GO" id="GO:0004252">
    <property type="term" value="F:serine-type endopeptidase activity"/>
    <property type="evidence" value="ECO:0007669"/>
    <property type="project" value="InterPro"/>
</dbReference>
<dbReference type="RefSeq" id="WP_051869205.1">
    <property type="nucleotide sequence ID" value="NZ_JPNB01000001.1"/>
</dbReference>
<dbReference type="PROSITE" id="PS50106">
    <property type="entry name" value="PDZ"/>
    <property type="match status" value="1"/>
</dbReference>
<comment type="similarity">
    <text evidence="1">Belongs to the peptidase S1C family.</text>
</comment>
<dbReference type="Proteomes" id="UP000295718">
    <property type="component" value="Unassembled WGS sequence"/>
</dbReference>
<evidence type="ECO:0000256" key="1">
    <source>
        <dbReference type="ARBA" id="ARBA00010541"/>
    </source>
</evidence>
<dbReference type="SMART" id="SM00228">
    <property type="entry name" value="PDZ"/>
    <property type="match status" value="1"/>
</dbReference>
<keyword evidence="5" id="KW-0472">Membrane</keyword>
<evidence type="ECO:0000259" key="6">
    <source>
        <dbReference type="PROSITE" id="PS50106"/>
    </source>
</evidence>
<dbReference type="PRINTS" id="PR00834">
    <property type="entry name" value="PROTEASES2C"/>
</dbReference>
<dbReference type="Gene3D" id="2.40.10.120">
    <property type="match status" value="1"/>
</dbReference>
<keyword evidence="5" id="KW-1133">Transmembrane helix</keyword>
<gene>
    <name evidence="7" type="ORF">EDD76_10422</name>
</gene>